<proteinExistence type="inferred from homology"/>
<protein>
    <submittedName>
        <fullName evidence="16">Uncharacterized protein</fullName>
    </submittedName>
</protein>
<dbReference type="InterPro" id="IPR001128">
    <property type="entry name" value="Cyt_P450"/>
</dbReference>
<evidence type="ECO:0000256" key="4">
    <source>
        <dbReference type="ARBA" id="ARBA00010617"/>
    </source>
</evidence>
<dbReference type="PANTHER" id="PTHR47955">
    <property type="entry name" value="CYTOCHROME P450 FAMILY 71 PROTEIN"/>
    <property type="match status" value="1"/>
</dbReference>
<dbReference type="AlphaFoldDB" id="A0AAQ3PPM2"/>
<dbReference type="CDD" id="cd11072">
    <property type="entry name" value="CYP71-like"/>
    <property type="match status" value="1"/>
</dbReference>
<keyword evidence="9 14" id="KW-0560">Oxidoreductase</keyword>
<keyword evidence="7 13" id="KW-0479">Metal-binding</keyword>
<dbReference type="GO" id="GO:0004497">
    <property type="term" value="F:monooxygenase activity"/>
    <property type="evidence" value="ECO:0007669"/>
    <property type="project" value="UniProtKB-KW"/>
</dbReference>
<evidence type="ECO:0000313" key="16">
    <source>
        <dbReference type="EMBL" id="WVZ51553.1"/>
    </source>
</evidence>
<organism evidence="16 17">
    <name type="scientific">Paspalum notatum var. saurae</name>
    <dbReference type="NCBI Taxonomy" id="547442"/>
    <lineage>
        <taxon>Eukaryota</taxon>
        <taxon>Viridiplantae</taxon>
        <taxon>Streptophyta</taxon>
        <taxon>Embryophyta</taxon>
        <taxon>Tracheophyta</taxon>
        <taxon>Spermatophyta</taxon>
        <taxon>Magnoliopsida</taxon>
        <taxon>Liliopsida</taxon>
        <taxon>Poales</taxon>
        <taxon>Poaceae</taxon>
        <taxon>PACMAD clade</taxon>
        <taxon>Panicoideae</taxon>
        <taxon>Andropogonodae</taxon>
        <taxon>Paspaleae</taxon>
        <taxon>Paspalinae</taxon>
        <taxon>Paspalum</taxon>
    </lineage>
</organism>
<evidence type="ECO:0000256" key="6">
    <source>
        <dbReference type="ARBA" id="ARBA00022692"/>
    </source>
</evidence>
<dbReference type="PANTHER" id="PTHR47955:SF14">
    <property type="entry name" value="OS01G0543600 PROTEIN"/>
    <property type="match status" value="1"/>
</dbReference>
<feature type="compositionally biased region" description="Basic and acidic residues" evidence="15">
    <location>
        <begin position="259"/>
        <end position="271"/>
    </location>
</feature>
<evidence type="ECO:0000256" key="5">
    <source>
        <dbReference type="ARBA" id="ARBA00022617"/>
    </source>
</evidence>
<evidence type="ECO:0000256" key="1">
    <source>
        <dbReference type="ARBA" id="ARBA00001971"/>
    </source>
</evidence>
<evidence type="ECO:0000313" key="17">
    <source>
        <dbReference type="Proteomes" id="UP001341281"/>
    </source>
</evidence>
<dbReference type="PROSITE" id="PS00086">
    <property type="entry name" value="CYTOCHROME_P450"/>
    <property type="match status" value="1"/>
</dbReference>
<sequence length="512" mass="56867">MLLLLLHVASGGRRSRRSNDGKPDQLPLPPSPPGLPVLGHLLLVGDRPHVSFRDLAATTTQVHGGGGLMLLRLGAVRNVVVSTPRAAQAVLRTHDHAFASRPASRLADDLVYGSSNVAFAPYGEYWRQVRKLVTTHLFTVKKVRSHGHARQDEVRLVVTRLREAAAAGAAVDVSETASAFANDVLCRAVCGKFSRAEGRNKLFRELNHTTTALLAGFNVENYFPWLANLLGGWFLSNKKARETHRRWDELLEEIISDHERRRSRTSEHAGSDEQEGGSSEDFIDVMLSVQEEYGITRDHIKAILMDMFEAGNATSSSVLEFAMAELMRKPHLMTKLQTEVREKTPKGQEMVKEEDLASMAYLRAVVKETLRLHPPAPLLVPHQSMADCEVDGYKIPAGTRVIINSWAIGRDPGSWEKAEEFMPERFVDGGAAADVDFRGNDFQLIPFGSGRRMCPGINFGLATVSVMLANLVYCFDWELPAGMKEEDVDMTEVFGLTVHRKEKLILVPKPYI</sequence>
<dbReference type="InterPro" id="IPR036396">
    <property type="entry name" value="Cyt_P450_sf"/>
</dbReference>
<evidence type="ECO:0000256" key="3">
    <source>
        <dbReference type="ARBA" id="ARBA00005179"/>
    </source>
</evidence>
<comment type="subcellular location">
    <subcellularLocation>
        <location evidence="2">Membrane</location>
    </subcellularLocation>
</comment>
<dbReference type="InterPro" id="IPR017972">
    <property type="entry name" value="Cyt_P450_CS"/>
</dbReference>
<keyword evidence="17" id="KW-1185">Reference proteome</keyword>
<dbReference type="Gene3D" id="1.10.630.10">
    <property type="entry name" value="Cytochrome P450"/>
    <property type="match status" value="1"/>
</dbReference>
<dbReference type="Pfam" id="PF00067">
    <property type="entry name" value="p450"/>
    <property type="match status" value="1"/>
</dbReference>
<name>A0AAQ3PPM2_PASNO</name>
<evidence type="ECO:0000256" key="15">
    <source>
        <dbReference type="SAM" id="MobiDB-lite"/>
    </source>
</evidence>
<feature type="region of interest" description="Disordered" evidence="15">
    <location>
        <begin position="259"/>
        <end position="278"/>
    </location>
</feature>
<evidence type="ECO:0000256" key="8">
    <source>
        <dbReference type="ARBA" id="ARBA00022989"/>
    </source>
</evidence>
<dbReference type="FunFam" id="1.10.630.10:FF:000055">
    <property type="entry name" value="Cytochrome P450 71A26"/>
    <property type="match status" value="1"/>
</dbReference>
<keyword evidence="12" id="KW-0472">Membrane</keyword>
<comment type="similarity">
    <text evidence="4 14">Belongs to the cytochrome P450 family.</text>
</comment>
<accession>A0AAQ3PPM2</accession>
<keyword evidence="11 14" id="KW-0503">Monooxygenase</keyword>
<evidence type="ECO:0000256" key="11">
    <source>
        <dbReference type="ARBA" id="ARBA00023033"/>
    </source>
</evidence>
<dbReference type="GO" id="GO:0016020">
    <property type="term" value="C:membrane"/>
    <property type="evidence" value="ECO:0007669"/>
    <property type="project" value="UniProtKB-SubCell"/>
</dbReference>
<keyword evidence="8" id="KW-1133">Transmembrane helix</keyword>
<feature type="binding site" description="axial binding residue" evidence="13">
    <location>
        <position position="454"/>
    </location>
    <ligand>
        <name>heme</name>
        <dbReference type="ChEBI" id="CHEBI:30413"/>
    </ligand>
    <ligandPart>
        <name>Fe</name>
        <dbReference type="ChEBI" id="CHEBI:18248"/>
    </ligandPart>
</feature>
<evidence type="ECO:0000256" key="14">
    <source>
        <dbReference type="RuleBase" id="RU000461"/>
    </source>
</evidence>
<reference evidence="16 17" key="1">
    <citation type="submission" date="2024-02" db="EMBL/GenBank/DDBJ databases">
        <title>High-quality chromosome-scale genome assembly of Pensacola bahiagrass (Paspalum notatum Flugge var. saurae).</title>
        <authorList>
            <person name="Vega J.M."/>
            <person name="Podio M."/>
            <person name="Orjuela J."/>
            <person name="Siena L.A."/>
            <person name="Pessino S.C."/>
            <person name="Combes M.C."/>
            <person name="Mariac C."/>
            <person name="Albertini E."/>
            <person name="Pupilli F."/>
            <person name="Ortiz J.P.A."/>
            <person name="Leblanc O."/>
        </authorList>
    </citation>
    <scope>NUCLEOTIDE SEQUENCE [LARGE SCALE GENOMIC DNA]</scope>
    <source>
        <strain evidence="16">R1</strain>
        <tissue evidence="16">Leaf</tissue>
    </source>
</reference>
<gene>
    <name evidence="16" type="ORF">U9M48_002688</name>
</gene>
<evidence type="ECO:0000256" key="12">
    <source>
        <dbReference type="ARBA" id="ARBA00023136"/>
    </source>
</evidence>
<comment type="cofactor">
    <cofactor evidence="1 13">
        <name>heme</name>
        <dbReference type="ChEBI" id="CHEBI:30413"/>
    </cofactor>
</comment>
<dbReference type="GO" id="GO:0020037">
    <property type="term" value="F:heme binding"/>
    <property type="evidence" value="ECO:0007669"/>
    <property type="project" value="InterPro"/>
</dbReference>
<keyword evidence="10 13" id="KW-0408">Iron</keyword>
<evidence type="ECO:0000256" key="13">
    <source>
        <dbReference type="PIRSR" id="PIRSR602401-1"/>
    </source>
</evidence>
<dbReference type="EMBL" id="CP144745">
    <property type="protein sequence ID" value="WVZ51553.1"/>
    <property type="molecule type" value="Genomic_DNA"/>
</dbReference>
<dbReference type="InterPro" id="IPR002401">
    <property type="entry name" value="Cyt_P450_E_grp-I"/>
</dbReference>
<dbReference type="PRINTS" id="PR00385">
    <property type="entry name" value="P450"/>
</dbReference>
<keyword evidence="5 13" id="KW-0349">Heme</keyword>
<evidence type="ECO:0000256" key="9">
    <source>
        <dbReference type="ARBA" id="ARBA00023002"/>
    </source>
</evidence>
<feature type="region of interest" description="Disordered" evidence="15">
    <location>
        <begin position="13"/>
        <end position="32"/>
    </location>
</feature>
<dbReference type="GO" id="GO:0005506">
    <property type="term" value="F:iron ion binding"/>
    <property type="evidence" value="ECO:0007669"/>
    <property type="project" value="InterPro"/>
</dbReference>
<evidence type="ECO:0000256" key="2">
    <source>
        <dbReference type="ARBA" id="ARBA00004370"/>
    </source>
</evidence>
<keyword evidence="6" id="KW-0812">Transmembrane</keyword>
<dbReference type="GO" id="GO:0016705">
    <property type="term" value="F:oxidoreductase activity, acting on paired donors, with incorporation or reduction of molecular oxygen"/>
    <property type="evidence" value="ECO:0007669"/>
    <property type="project" value="InterPro"/>
</dbReference>
<evidence type="ECO:0000256" key="7">
    <source>
        <dbReference type="ARBA" id="ARBA00022723"/>
    </source>
</evidence>
<dbReference type="SUPFAM" id="SSF48264">
    <property type="entry name" value="Cytochrome P450"/>
    <property type="match status" value="1"/>
</dbReference>
<dbReference type="Proteomes" id="UP001341281">
    <property type="component" value="Chromosome 01"/>
</dbReference>
<comment type="pathway">
    <text evidence="3">Secondary metabolite biosynthesis.</text>
</comment>
<evidence type="ECO:0000256" key="10">
    <source>
        <dbReference type="ARBA" id="ARBA00023004"/>
    </source>
</evidence>
<dbReference type="PRINTS" id="PR00463">
    <property type="entry name" value="EP450I"/>
</dbReference>